<sequence length="768" mass="85896">MATVGACIFSAVSSPVFRRQIMSSSEKPKRNPILKRVAVSTERTSAATTTVMTETTPTRIFVEKKSSELVEDEAETKQRVNVREYSEEESEGNGKSLKDYFDEAEDMIKSSSGGGPPRWFSPLECGSHTRDSPLLLFLPGYGATVVPYHSCIQPLNALRLMKFTDIQRLETTVVRYHSCTTETVTRRSLIMILVINSAGIDGVGLGLIRQHQSLGKIFDIWCLHIPVKDRTSFTGLVKLIESTVRSESNRSPKRPVYLVGESLGACIALAVAARNPDIDLVLILVNPATSFNKSVLQSTIPLLELIPGQITTMLSSTLSLMTGDPLKMAMDNVAKRLSLQPTIQDLSQDLVALSSYLPVLADILPKETLLWKIELLKAASAYANSRLHAVKAQMLVLCSGKDQLMPSQEEGERLSSALHKCEPRNFYDHGHFLLLEDGVDLVTIIKGASYYRRGRSHDYVSDFMPPTSSEFNKICEDFRWMRVLSSPVMLSTLANGKIVRGLSGIPSEGPVLFVGYHNLLGLDVLTLIPEFMIESNILLRGLAHPMMYFKSKEGGLGDLSPYDVMRIMGAVPVSGINLYKLMSSKSHVLLYPGGVREALHRKGEEYKLFWPESSEFVRMATTFGAKIVPFGAVGEDDLAQIVLDYNDQMKIPYFKSQIEELTATAARLRTDTKGEVANQDMHMPYPVPKVPGRFYFYFGKPIETKGRKRELRDREKAHELYLEIKSEVEKCLAYLKEKRENDPYRNILPRLIYQATHGFTSQVPTFEP</sequence>
<evidence type="ECO:0000313" key="1">
    <source>
        <dbReference type="EMBL" id="KAH9791709.1"/>
    </source>
</evidence>
<proteinExistence type="predicted"/>
<dbReference type="EMBL" id="CM039171">
    <property type="protein sequence ID" value="KAH9791709.1"/>
    <property type="molecule type" value="Genomic_DNA"/>
</dbReference>
<dbReference type="Proteomes" id="UP000829398">
    <property type="component" value="Chromosome 2"/>
</dbReference>
<keyword evidence="2" id="KW-1185">Reference proteome</keyword>
<reference evidence="2" key="1">
    <citation type="journal article" date="2023" name="Hortic. Res.">
        <title>A chromosome-level phased genome enabling allele-level studies in sweet orange: a case study on citrus Huanglongbing tolerance.</title>
        <authorList>
            <person name="Wu B."/>
            <person name="Yu Q."/>
            <person name="Deng Z."/>
            <person name="Duan Y."/>
            <person name="Luo F."/>
            <person name="Gmitter F. Jr."/>
        </authorList>
    </citation>
    <scope>NUCLEOTIDE SEQUENCE [LARGE SCALE GENOMIC DNA]</scope>
    <source>
        <strain evidence="2">cv. Valencia</strain>
    </source>
</reference>
<keyword evidence="1" id="KW-0378">Hydrolase</keyword>
<accession>A0ACB8N1D1</accession>
<comment type="caution">
    <text evidence="1">The sequence shown here is derived from an EMBL/GenBank/DDBJ whole genome shotgun (WGS) entry which is preliminary data.</text>
</comment>
<evidence type="ECO:0000313" key="2">
    <source>
        <dbReference type="Proteomes" id="UP000829398"/>
    </source>
</evidence>
<organism evidence="1 2">
    <name type="scientific">Citrus sinensis</name>
    <name type="common">Sweet orange</name>
    <name type="synonym">Citrus aurantium var. sinensis</name>
    <dbReference type="NCBI Taxonomy" id="2711"/>
    <lineage>
        <taxon>Eukaryota</taxon>
        <taxon>Viridiplantae</taxon>
        <taxon>Streptophyta</taxon>
        <taxon>Embryophyta</taxon>
        <taxon>Tracheophyta</taxon>
        <taxon>Spermatophyta</taxon>
        <taxon>Magnoliopsida</taxon>
        <taxon>eudicotyledons</taxon>
        <taxon>Gunneridae</taxon>
        <taxon>Pentapetalae</taxon>
        <taxon>rosids</taxon>
        <taxon>malvids</taxon>
        <taxon>Sapindales</taxon>
        <taxon>Rutaceae</taxon>
        <taxon>Aurantioideae</taxon>
        <taxon>Citrus</taxon>
    </lineage>
</organism>
<gene>
    <name evidence="1" type="ORF">KPL71_003858</name>
</gene>
<name>A0ACB8N1D1_CITSI</name>
<protein>
    <submittedName>
        <fullName evidence="1">AB hydrolase-1 domain-containing protein</fullName>
    </submittedName>
</protein>